<reference evidence="11 12" key="1">
    <citation type="submission" date="2017-04" db="EMBL/GenBank/DDBJ databases">
        <authorList>
            <person name="Afonso C.L."/>
            <person name="Miller P.J."/>
            <person name="Scott M.A."/>
            <person name="Spackman E."/>
            <person name="Goraichik I."/>
            <person name="Dimitrov K.M."/>
            <person name="Suarez D.L."/>
            <person name="Swayne D.E."/>
        </authorList>
    </citation>
    <scope>NUCLEOTIDE SEQUENCE [LARGE SCALE GENOMIC DNA]</scope>
    <source>
        <strain evidence="11 12">11</strain>
    </source>
</reference>
<evidence type="ECO:0000256" key="2">
    <source>
        <dbReference type="ARBA" id="ARBA00022448"/>
    </source>
</evidence>
<name>A0A1X7ILI2_9BACL</name>
<dbReference type="PANTHER" id="PTHR43394:SF1">
    <property type="entry name" value="ATP-BINDING CASSETTE SUB-FAMILY B MEMBER 10, MITOCHONDRIAL"/>
    <property type="match status" value="1"/>
</dbReference>
<feature type="transmembrane region" description="Helical" evidence="8">
    <location>
        <begin position="333"/>
        <end position="357"/>
    </location>
</feature>
<evidence type="ECO:0000256" key="3">
    <source>
        <dbReference type="ARBA" id="ARBA00022692"/>
    </source>
</evidence>
<feature type="transmembrane region" description="Helical" evidence="8">
    <location>
        <begin position="260"/>
        <end position="281"/>
    </location>
</feature>
<evidence type="ECO:0000256" key="5">
    <source>
        <dbReference type="ARBA" id="ARBA00022840"/>
    </source>
</evidence>
<dbReference type="GO" id="GO:0015421">
    <property type="term" value="F:ABC-type oligopeptide transporter activity"/>
    <property type="evidence" value="ECO:0007669"/>
    <property type="project" value="TreeGrafter"/>
</dbReference>
<evidence type="ECO:0000313" key="12">
    <source>
        <dbReference type="Proteomes" id="UP000193834"/>
    </source>
</evidence>
<feature type="transmembrane region" description="Helical" evidence="8">
    <location>
        <begin position="447"/>
        <end position="465"/>
    </location>
</feature>
<feature type="domain" description="ABC transporter" evidence="9">
    <location>
        <begin position="540"/>
        <end position="774"/>
    </location>
</feature>
<dbReference type="Gene3D" id="1.20.1560.10">
    <property type="entry name" value="ABC transporter type 1, transmembrane domain"/>
    <property type="match status" value="1"/>
</dbReference>
<evidence type="ECO:0000256" key="6">
    <source>
        <dbReference type="ARBA" id="ARBA00022989"/>
    </source>
</evidence>
<dbReference type="Pfam" id="PF00664">
    <property type="entry name" value="ABC_membrane"/>
    <property type="match status" value="1"/>
</dbReference>
<gene>
    <name evidence="11" type="ORF">SAMN06295960_0533</name>
</gene>
<feature type="transmembrane region" description="Helical" evidence="8">
    <location>
        <begin position="477"/>
        <end position="494"/>
    </location>
</feature>
<dbReference type="PROSITE" id="PS00211">
    <property type="entry name" value="ABC_TRANSPORTER_1"/>
    <property type="match status" value="1"/>
</dbReference>
<dbReference type="Proteomes" id="UP000193834">
    <property type="component" value="Unassembled WGS sequence"/>
</dbReference>
<feature type="domain" description="ABC transmembrane type-1" evidence="10">
    <location>
        <begin position="221"/>
        <end position="497"/>
    </location>
</feature>
<dbReference type="PROSITE" id="PS50893">
    <property type="entry name" value="ABC_TRANSPORTER_2"/>
    <property type="match status" value="1"/>
</dbReference>
<organism evidence="11 12">
    <name type="scientific">Paenibacillus aquistagni</name>
    <dbReference type="NCBI Taxonomy" id="1852522"/>
    <lineage>
        <taxon>Bacteria</taxon>
        <taxon>Bacillati</taxon>
        <taxon>Bacillota</taxon>
        <taxon>Bacilli</taxon>
        <taxon>Bacillales</taxon>
        <taxon>Paenibacillaceae</taxon>
        <taxon>Paenibacillus</taxon>
    </lineage>
</organism>
<dbReference type="GO" id="GO:0016887">
    <property type="term" value="F:ATP hydrolysis activity"/>
    <property type="evidence" value="ECO:0007669"/>
    <property type="project" value="InterPro"/>
</dbReference>
<dbReference type="SUPFAM" id="SSF52540">
    <property type="entry name" value="P-loop containing nucleoside triphosphate hydrolases"/>
    <property type="match status" value="1"/>
</dbReference>
<proteinExistence type="predicted"/>
<dbReference type="InterPro" id="IPR039421">
    <property type="entry name" value="Type_1_exporter"/>
</dbReference>
<protein>
    <submittedName>
        <fullName evidence="11">ATP-binding cassette, subfamily B</fullName>
    </submittedName>
</protein>
<dbReference type="GO" id="GO:0005886">
    <property type="term" value="C:plasma membrane"/>
    <property type="evidence" value="ECO:0007669"/>
    <property type="project" value="UniProtKB-SubCell"/>
</dbReference>
<dbReference type="SMART" id="SM00382">
    <property type="entry name" value="AAA"/>
    <property type="match status" value="1"/>
</dbReference>
<dbReference type="STRING" id="1852522.SAMN06295960_0533"/>
<evidence type="ECO:0000256" key="7">
    <source>
        <dbReference type="ARBA" id="ARBA00023136"/>
    </source>
</evidence>
<dbReference type="AlphaFoldDB" id="A0A1X7ILI2"/>
<dbReference type="OrthoDB" id="9762778at2"/>
<dbReference type="InterPro" id="IPR003439">
    <property type="entry name" value="ABC_transporter-like_ATP-bd"/>
</dbReference>
<evidence type="ECO:0000259" key="10">
    <source>
        <dbReference type="PROSITE" id="PS50929"/>
    </source>
</evidence>
<sequence>MGTIPNDICEVLKQNEQAPAPEEIKYWLRCDRTLKGGFQHTYVLLTEKELVLVHDPLTMLTETTFTGYTAVTNKDKWSKRFITRWNKGSKHNTVQKSIYSRDPDWKVECLAAEQIENVFIVNLVAAGLLVVKDLNGEERTLAAFSNSQMKKATRLVSQFEKLKRLEASKEERDEEKGAGTCPTCGMLYPQQERKVCPKCMKKHAIFSRLLGLAGKYRVSIVFIVLFMLLNAGTGLAIPYLQGTVLFDQALGGTGPFAGQIALVIGLIILFRTLSLVFGVLFGMINARLGANVAFDLKSGVFTAMQRLSLSFFQKKQTGQLMTRVNNDATELQFFFVDGISYFIVNAMNIVGIVIILLLMDWKLTLLCFIPMPFVMIIIRQAFPKLWRLSWRRHRRVAVMNAIISDTTRGTRVVKAFGKERQEMDRFQHSNMAFAGAEQNFNKMNSTVFPILTMLTQFGGLIIWAFGGAKVMQGELTFGVLMTFINYIFMLYGPIQFMNNIAGWWSYCMSAAQRIFEIQDAVPDVSEKKDAIHLEVIRGEIEVDDISFGYEPNKMILKQVTMHARPGQMIGVVGHSGAGKSTLVNLISRLYDVNEGEIRIDGHDVRDLSFDTLRSHIGIVSQETYVFMGTIAENIAYANPDCTLADIVHAAKIAKAHDFIEKLPDGYDTIVGTGGHSLSGGEKQRLSIARAILHNPSILILDEATASLDTETELQIQEALEMLIQGRTTIAIAHRLSTLRNADYLIVMDKGKVMEAGTHDELMHLEGMYYELVQKHDKALQMRGVG</sequence>
<keyword evidence="5 11" id="KW-0067">ATP-binding</keyword>
<dbReference type="PANTHER" id="PTHR43394">
    <property type="entry name" value="ATP-DEPENDENT PERMEASE MDL1, MITOCHONDRIAL"/>
    <property type="match status" value="1"/>
</dbReference>
<dbReference type="Gene3D" id="3.40.50.300">
    <property type="entry name" value="P-loop containing nucleotide triphosphate hydrolases"/>
    <property type="match status" value="1"/>
</dbReference>
<keyword evidence="2" id="KW-0813">Transport</keyword>
<dbReference type="InterPro" id="IPR011527">
    <property type="entry name" value="ABC1_TM_dom"/>
</dbReference>
<evidence type="ECO:0000256" key="1">
    <source>
        <dbReference type="ARBA" id="ARBA00004651"/>
    </source>
</evidence>
<dbReference type="InterPro" id="IPR017871">
    <property type="entry name" value="ABC_transporter-like_CS"/>
</dbReference>
<keyword evidence="6 8" id="KW-1133">Transmembrane helix</keyword>
<evidence type="ECO:0000259" key="9">
    <source>
        <dbReference type="PROSITE" id="PS50893"/>
    </source>
</evidence>
<dbReference type="PROSITE" id="PS50929">
    <property type="entry name" value="ABC_TM1F"/>
    <property type="match status" value="1"/>
</dbReference>
<dbReference type="RefSeq" id="WP_085492788.1">
    <property type="nucleotide sequence ID" value="NZ_FXAZ01000001.1"/>
</dbReference>
<evidence type="ECO:0000313" key="11">
    <source>
        <dbReference type="EMBL" id="SMG15162.1"/>
    </source>
</evidence>
<feature type="transmembrane region" description="Helical" evidence="8">
    <location>
        <begin position="218"/>
        <end position="240"/>
    </location>
</feature>
<dbReference type="InterPro" id="IPR027417">
    <property type="entry name" value="P-loop_NTPase"/>
</dbReference>
<keyword evidence="7 8" id="KW-0472">Membrane</keyword>
<keyword evidence="12" id="KW-1185">Reference proteome</keyword>
<dbReference type="Pfam" id="PF00005">
    <property type="entry name" value="ABC_tran"/>
    <property type="match status" value="1"/>
</dbReference>
<dbReference type="FunFam" id="3.40.50.300:FF:000287">
    <property type="entry name" value="Multidrug ABC transporter ATP-binding protein"/>
    <property type="match status" value="1"/>
</dbReference>
<feature type="transmembrane region" description="Helical" evidence="8">
    <location>
        <begin position="363"/>
        <end position="382"/>
    </location>
</feature>
<dbReference type="EMBL" id="FXAZ01000001">
    <property type="protein sequence ID" value="SMG15162.1"/>
    <property type="molecule type" value="Genomic_DNA"/>
</dbReference>
<evidence type="ECO:0000256" key="8">
    <source>
        <dbReference type="SAM" id="Phobius"/>
    </source>
</evidence>
<dbReference type="GO" id="GO:0005524">
    <property type="term" value="F:ATP binding"/>
    <property type="evidence" value="ECO:0007669"/>
    <property type="project" value="UniProtKB-KW"/>
</dbReference>
<keyword evidence="4" id="KW-0547">Nucleotide-binding</keyword>
<evidence type="ECO:0000256" key="4">
    <source>
        <dbReference type="ARBA" id="ARBA00022741"/>
    </source>
</evidence>
<keyword evidence="3 8" id="KW-0812">Transmembrane</keyword>
<accession>A0A1X7ILI2</accession>
<dbReference type="CDD" id="cd18563">
    <property type="entry name" value="ABC_6TM_exporter_like"/>
    <property type="match status" value="1"/>
</dbReference>
<dbReference type="SUPFAM" id="SSF90123">
    <property type="entry name" value="ABC transporter transmembrane region"/>
    <property type="match status" value="1"/>
</dbReference>
<dbReference type="InterPro" id="IPR036640">
    <property type="entry name" value="ABC1_TM_sf"/>
</dbReference>
<comment type="subcellular location">
    <subcellularLocation>
        <location evidence="1">Cell membrane</location>
        <topology evidence="1">Multi-pass membrane protein</topology>
    </subcellularLocation>
</comment>
<dbReference type="InterPro" id="IPR003593">
    <property type="entry name" value="AAA+_ATPase"/>
</dbReference>